<dbReference type="Proteomes" id="UP000696280">
    <property type="component" value="Unassembled WGS sequence"/>
</dbReference>
<dbReference type="OrthoDB" id="6159137at2759"/>
<dbReference type="InterPro" id="IPR012677">
    <property type="entry name" value="Nucleotide-bd_a/b_plait_sf"/>
</dbReference>
<dbReference type="PROSITE" id="PS51257">
    <property type="entry name" value="PROKAR_LIPOPROTEIN"/>
    <property type="match status" value="1"/>
</dbReference>
<dbReference type="InterPro" id="IPR035979">
    <property type="entry name" value="RBD_domain_sf"/>
</dbReference>
<keyword evidence="3" id="KW-1185">Reference proteome</keyword>
<dbReference type="Pfam" id="PF00076">
    <property type="entry name" value="RRM_1"/>
    <property type="match status" value="1"/>
</dbReference>
<dbReference type="AlphaFoldDB" id="A0A9N9PXW4"/>
<evidence type="ECO:0000313" key="2">
    <source>
        <dbReference type="EMBL" id="CAG8959288.1"/>
    </source>
</evidence>
<dbReference type="SUPFAM" id="SSF54928">
    <property type="entry name" value="RNA-binding domain, RBD"/>
    <property type="match status" value="1"/>
</dbReference>
<evidence type="ECO:0000313" key="3">
    <source>
        <dbReference type="Proteomes" id="UP000696280"/>
    </source>
</evidence>
<protein>
    <recommendedName>
        <fullName evidence="1">RRM domain-containing protein</fullName>
    </recommendedName>
</protein>
<proteinExistence type="predicted"/>
<dbReference type="InterPro" id="IPR000504">
    <property type="entry name" value="RRM_dom"/>
</dbReference>
<name>A0A9N9PXW4_9HELO</name>
<evidence type="ECO:0000259" key="1">
    <source>
        <dbReference type="Pfam" id="PF00076"/>
    </source>
</evidence>
<dbReference type="EMBL" id="CAJVRL010000091">
    <property type="protein sequence ID" value="CAG8959288.1"/>
    <property type="molecule type" value="Genomic_DNA"/>
</dbReference>
<feature type="domain" description="RRM" evidence="1">
    <location>
        <begin position="24"/>
        <end position="54"/>
    </location>
</feature>
<gene>
    <name evidence="2" type="ORF">HYFRA_00013058</name>
</gene>
<comment type="caution">
    <text evidence="2">The sequence shown here is derived from an EMBL/GenBank/DDBJ whole genome shotgun (WGS) entry which is preliminary data.</text>
</comment>
<dbReference type="Gene3D" id="3.30.70.330">
    <property type="match status" value="1"/>
</dbReference>
<organism evidence="2 3">
    <name type="scientific">Hymenoscyphus fraxineus</name>
    <dbReference type="NCBI Taxonomy" id="746836"/>
    <lineage>
        <taxon>Eukaryota</taxon>
        <taxon>Fungi</taxon>
        <taxon>Dikarya</taxon>
        <taxon>Ascomycota</taxon>
        <taxon>Pezizomycotina</taxon>
        <taxon>Leotiomycetes</taxon>
        <taxon>Helotiales</taxon>
        <taxon>Helotiaceae</taxon>
        <taxon>Hymenoscyphus</taxon>
    </lineage>
</organism>
<dbReference type="GO" id="GO:0003723">
    <property type="term" value="F:RNA binding"/>
    <property type="evidence" value="ECO:0007669"/>
    <property type="project" value="InterPro"/>
</dbReference>
<accession>A0A9N9PXW4</accession>
<reference evidence="2" key="1">
    <citation type="submission" date="2021-07" db="EMBL/GenBank/DDBJ databases">
        <authorList>
            <person name="Durling M."/>
        </authorList>
    </citation>
    <scope>NUCLEOTIDE SEQUENCE</scope>
</reference>
<sequence>MPSPNTRDDWAATLMVSGLSCECSQGFVFVTFEVDSGVSEARRQLNGYRFKGCTFDVRPAR</sequence>